<reference evidence="2 3" key="1">
    <citation type="submission" date="2020-08" db="EMBL/GenBank/DDBJ databases">
        <title>Sequencing the genomes of 1000 actinobacteria strains.</title>
        <authorList>
            <person name="Klenk H.-P."/>
        </authorList>
    </citation>
    <scope>NUCLEOTIDE SEQUENCE [LARGE SCALE GENOMIC DNA]</scope>
    <source>
        <strain evidence="2 3">DSM 23694</strain>
    </source>
</reference>
<dbReference type="EMBL" id="JACHBL010000001">
    <property type="protein sequence ID" value="MBB5598104.1"/>
    <property type="molecule type" value="Genomic_DNA"/>
</dbReference>
<organism evidence="2 3">
    <name type="scientific">Neomicrococcus lactis</name>
    <dbReference type="NCBI Taxonomy" id="732241"/>
    <lineage>
        <taxon>Bacteria</taxon>
        <taxon>Bacillati</taxon>
        <taxon>Actinomycetota</taxon>
        <taxon>Actinomycetes</taxon>
        <taxon>Micrococcales</taxon>
        <taxon>Micrococcaceae</taxon>
        <taxon>Neomicrococcus</taxon>
    </lineage>
</organism>
<dbReference type="Gene3D" id="2.70.70.10">
    <property type="entry name" value="Glucose Permease (Domain IIA)"/>
    <property type="match status" value="1"/>
</dbReference>
<keyword evidence="3" id="KW-1185">Reference proteome</keyword>
<dbReference type="InterPro" id="IPR011055">
    <property type="entry name" value="Dup_hybrid_motif"/>
</dbReference>
<dbReference type="Proteomes" id="UP000523863">
    <property type="component" value="Unassembled WGS sequence"/>
</dbReference>
<dbReference type="InterPro" id="IPR016047">
    <property type="entry name" value="M23ase_b-sheet_dom"/>
</dbReference>
<sequence length="166" mass="17711">MTTAQLAFPASLSEAPGSWRWPVPVVGHAAGSTTPGYLTPVILEPYEQPEFKWSPGHRGIDLGGTSPQEVTAPASGRVSFRGTVVDRPVISIDHGDGHVSSFEPVSSELKVGDVVTLGQVIGTIADGGHCSQRCVHWGVRLNGEYVDPMLFIVDTRPSILLPWEDG</sequence>
<dbReference type="Pfam" id="PF01551">
    <property type="entry name" value="Peptidase_M23"/>
    <property type="match status" value="1"/>
</dbReference>
<comment type="caution">
    <text evidence="2">The sequence shown here is derived from an EMBL/GenBank/DDBJ whole genome shotgun (WGS) entry which is preliminary data.</text>
</comment>
<dbReference type="GO" id="GO:0004222">
    <property type="term" value="F:metalloendopeptidase activity"/>
    <property type="evidence" value="ECO:0007669"/>
    <property type="project" value="TreeGrafter"/>
</dbReference>
<accession>A0A7W8YAS5</accession>
<keyword evidence="2" id="KW-0378">Hydrolase</keyword>
<gene>
    <name evidence="2" type="ORF">BKA12_001184</name>
</gene>
<evidence type="ECO:0000313" key="3">
    <source>
        <dbReference type="Proteomes" id="UP000523863"/>
    </source>
</evidence>
<protein>
    <submittedName>
        <fullName evidence="2">Murein DD-endopeptidase MepM/ murein hydrolase activator NlpD</fullName>
    </submittedName>
</protein>
<dbReference type="PANTHER" id="PTHR21666">
    <property type="entry name" value="PEPTIDASE-RELATED"/>
    <property type="match status" value="1"/>
</dbReference>
<dbReference type="CDD" id="cd12797">
    <property type="entry name" value="M23_peptidase"/>
    <property type="match status" value="1"/>
</dbReference>
<proteinExistence type="predicted"/>
<name>A0A7W8YAS5_9MICC</name>
<feature type="domain" description="M23ase beta-sheet core" evidence="1">
    <location>
        <begin position="56"/>
        <end position="148"/>
    </location>
</feature>
<dbReference type="PANTHER" id="PTHR21666:SF270">
    <property type="entry name" value="MUREIN HYDROLASE ACTIVATOR ENVC"/>
    <property type="match status" value="1"/>
</dbReference>
<dbReference type="SUPFAM" id="SSF51261">
    <property type="entry name" value="Duplicated hybrid motif"/>
    <property type="match status" value="1"/>
</dbReference>
<dbReference type="InterPro" id="IPR050570">
    <property type="entry name" value="Cell_wall_metabolism_enzyme"/>
</dbReference>
<evidence type="ECO:0000259" key="1">
    <source>
        <dbReference type="Pfam" id="PF01551"/>
    </source>
</evidence>
<evidence type="ECO:0000313" key="2">
    <source>
        <dbReference type="EMBL" id="MBB5598104.1"/>
    </source>
</evidence>
<dbReference type="AlphaFoldDB" id="A0A7W8YAS5"/>